<evidence type="ECO:0000313" key="1">
    <source>
        <dbReference type="EMBL" id="KAI3763074.1"/>
    </source>
</evidence>
<proteinExistence type="predicted"/>
<dbReference type="EMBL" id="CM042034">
    <property type="protein sequence ID" value="KAI3763074.1"/>
    <property type="molecule type" value="Genomic_DNA"/>
</dbReference>
<name>A0ACB9EVL4_9ASTR</name>
<sequence>MRKALRGRLIGDSYNVIETTTLEIPAWSSEAYARVDIGFALNKGDAGRSSRGNDRVTTRGVERKKDKCGIAHKRLDRKCARYKMRRTANELNYERQGALLGDNRQDDEIVRVIPVITA</sequence>
<comment type="caution">
    <text evidence="1">The sequence shown here is derived from an EMBL/GenBank/DDBJ whole genome shotgun (WGS) entry which is preliminary data.</text>
</comment>
<accession>A0ACB9EVL4</accession>
<reference evidence="2" key="1">
    <citation type="journal article" date="2022" name="Mol. Ecol. Resour.">
        <title>The genomes of chicory, endive, great burdock and yacon provide insights into Asteraceae palaeo-polyploidization history and plant inulin production.</title>
        <authorList>
            <person name="Fan W."/>
            <person name="Wang S."/>
            <person name="Wang H."/>
            <person name="Wang A."/>
            <person name="Jiang F."/>
            <person name="Liu H."/>
            <person name="Zhao H."/>
            <person name="Xu D."/>
            <person name="Zhang Y."/>
        </authorList>
    </citation>
    <scope>NUCLEOTIDE SEQUENCE [LARGE SCALE GENOMIC DNA]</scope>
    <source>
        <strain evidence="2">cv. Yunnan</strain>
    </source>
</reference>
<keyword evidence="2" id="KW-1185">Reference proteome</keyword>
<protein>
    <submittedName>
        <fullName evidence="1">Uncharacterized protein</fullName>
    </submittedName>
</protein>
<gene>
    <name evidence="1" type="ORF">L1987_53524</name>
</gene>
<organism evidence="1 2">
    <name type="scientific">Smallanthus sonchifolius</name>
    <dbReference type="NCBI Taxonomy" id="185202"/>
    <lineage>
        <taxon>Eukaryota</taxon>
        <taxon>Viridiplantae</taxon>
        <taxon>Streptophyta</taxon>
        <taxon>Embryophyta</taxon>
        <taxon>Tracheophyta</taxon>
        <taxon>Spermatophyta</taxon>
        <taxon>Magnoliopsida</taxon>
        <taxon>eudicotyledons</taxon>
        <taxon>Gunneridae</taxon>
        <taxon>Pentapetalae</taxon>
        <taxon>asterids</taxon>
        <taxon>campanulids</taxon>
        <taxon>Asterales</taxon>
        <taxon>Asteraceae</taxon>
        <taxon>Asteroideae</taxon>
        <taxon>Heliantheae alliance</taxon>
        <taxon>Millerieae</taxon>
        <taxon>Smallanthus</taxon>
    </lineage>
</organism>
<evidence type="ECO:0000313" key="2">
    <source>
        <dbReference type="Proteomes" id="UP001056120"/>
    </source>
</evidence>
<dbReference type="Proteomes" id="UP001056120">
    <property type="component" value="Linkage Group LG17"/>
</dbReference>
<reference evidence="1 2" key="2">
    <citation type="journal article" date="2022" name="Mol. Ecol. Resour.">
        <title>The genomes of chicory, endive, great burdock and yacon provide insights into Asteraceae paleo-polyploidization history and plant inulin production.</title>
        <authorList>
            <person name="Fan W."/>
            <person name="Wang S."/>
            <person name="Wang H."/>
            <person name="Wang A."/>
            <person name="Jiang F."/>
            <person name="Liu H."/>
            <person name="Zhao H."/>
            <person name="Xu D."/>
            <person name="Zhang Y."/>
        </authorList>
    </citation>
    <scope>NUCLEOTIDE SEQUENCE [LARGE SCALE GENOMIC DNA]</scope>
    <source>
        <strain evidence="2">cv. Yunnan</strain>
        <tissue evidence="1">Leaves</tissue>
    </source>
</reference>